<organism evidence="2 3">
    <name type="scientific">Pleurodeles waltl</name>
    <name type="common">Iberian ribbed newt</name>
    <dbReference type="NCBI Taxonomy" id="8319"/>
    <lineage>
        <taxon>Eukaryota</taxon>
        <taxon>Metazoa</taxon>
        <taxon>Chordata</taxon>
        <taxon>Craniata</taxon>
        <taxon>Vertebrata</taxon>
        <taxon>Euteleostomi</taxon>
        <taxon>Amphibia</taxon>
        <taxon>Batrachia</taxon>
        <taxon>Caudata</taxon>
        <taxon>Salamandroidea</taxon>
        <taxon>Salamandridae</taxon>
        <taxon>Pleurodelinae</taxon>
        <taxon>Pleurodeles</taxon>
    </lineage>
</organism>
<feature type="compositionally biased region" description="Polar residues" evidence="1">
    <location>
        <begin position="61"/>
        <end position="70"/>
    </location>
</feature>
<evidence type="ECO:0000313" key="2">
    <source>
        <dbReference type="EMBL" id="KAJ1144898.1"/>
    </source>
</evidence>
<feature type="compositionally biased region" description="Basic and acidic residues" evidence="1">
    <location>
        <begin position="123"/>
        <end position="141"/>
    </location>
</feature>
<proteinExistence type="predicted"/>
<dbReference type="Proteomes" id="UP001066276">
    <property type="component" value="Chromosome 6"/>
</dbReference>
<sequence length="141" mass="16199">MDWRGHRKFLNIGGISDLIWDLIIGTDYSDFALLLNEAVSQEDSSNWLLEAPLHGEKVRNRSTVKSTHNGNEGYRFRDSGRKRELSDGKKPKKESDKRSSEDDNAGYQELGERSSEDDNAGSEELKERRSEDMPHLKNTDW</sequence>
<evidence type="ECO:0000313" key="3">
    <source>
        <dbReference type="Proteomes" id="UP001066276"/>
    </source>
</evidence>
<dbReference type="EMBL" id="JANPWB010000010">
    <property type="protein sequence ID" value="KAJ1144898.1"/>
    <property type="molecule type" value="Genomic_DNA"/>
</dbReference>
<reference evidence="2" key="1">
    <citation type="journal article" date="2022" name="bioRxiv">
        <title>Sequencing and chromosome-scale assembly of the giantPleurodeles waltlgenome.</title>
        <authorList>
            <person name="Brown T."/>
            <person name="Elewa A."/>
            <person name="Iarovenko S."/>
            <person name="Subramanian E."/>
            <person name="Araus A.J."/>
            <person name="Petzold A."/>
            <person name="Susuki M."/>
            <person name="Suzuki K.-i.T."/>
            <person name="Hayashi T."/>
            <person name="Toyoda A."/>
            <person name="Oliveira C."/>
            <person name="Osipova E."/>
            <person name="Leigh N.D."/>
            <person name="Simon A."/>
            <person name="Yun M.H."/>
        </authorList>
    </citation>
    <scope>NUCLEOTIDE SEQUENCE</scope>
    <source>
        <strain evidence="2">20211129_DDA</strain>
        <tissue evidence="2">Liver</tissue>
    </source>
</reference>
<name>A0AAV7R2D9_PLEWA</name>
<evidence type="ECO:0000256" key="1">
    <source>
        <dbReference type="SAM" id="MobiDB-lite"/>
    </source>
</evidence>
<dbReference type="AlphaFoldDB" id="A0AAV7R2D9"/>
<keyword evidence="3" id="KW-1185">Reference proteome</keyword>
<feature type="region of interest" description="Disordered" evidence="1">
    <location>
        <begin position="58"/>
        <end position="141"/>
    </location>
</feature>
<protein>
    <submittedName>
        <fullName evidence="2">Uncharacterized protein</fullName>
    </submittedName>
</protein>
<gene>
    <name evidence="2" type="ORF">NDU88_011192</name>
</gene>
<accession>A0AAV7R2D9</accession>
<feature type="compositionally biased region" description="Basic and acidic residues" evidence="1">
    <location>
        <begin position="74"/>
        <end position="101"/>
    </location>
</feature>
<comment type="caution">
    <text evidence="2">The sequence shown here is derived from an EMBL/GenBank/DDBJ whole genome shotgun (WGS) entry which is preliminary data.</text>
</comment>